<dbReference type="Proteomes" id="UP000615593">
    <property type="component" value="Unassembled WGS sequence"/>
</dbReference>
<organism evidence="3 4">
    <name type="scientific">Mesonia mobilis</name>
    <dbReference type="NCBI Taxonomy" id="369791"/>
    <lineage>
        <taxon>Bacteria</taxon>
        <taxon>Pseudomonadati</taxon>
        <taxon>Bacteroidota</taxon>
        <taxon>Flavobacteriia</taxon>
        <taxon>Flavobacteriales</taxon>
        <taxon>Flavobacteriaceae</taxon>
        <taxon>Mesonia</taxon>
    </lineage>
</organism>
<dbReference type="InterPro" id="IPR052754">
    <property type="entry name" value="NTPase_KAP_P-loop"/>
</dbReference>
<dbReference type="PANTHER" id="PTHR22674:SF6">
    <property type="entry name" value="NTPASE KAP FAMILY P-LOOP DOMAIN-CONTAINING PROTEIN 1"/>
    <property type="match status" value="1"/>
</dbReference>
<feature type="domain" description="KAP NTPase" evidence="2">
    <location>
        <begin position="171"/>
        <end position="436"/>
    </location>
</feature>
<proteinExistence type="predicted"/>
<keyword evidence="1" id="KW-0472">Membrane</keyword>
<keyword evidence="4" id="KW-1185">Reference proteome</keyword>
<gene>
    <name evidence="3" type="ORF">GCM10008088_07690</name>
</gene>
<feature type="transmembrane region" description="Helical" evidence="1">
    <location>
        <begin position="86"/>
        <end position="105"/>
    </location>
</feature>
<sequence length="996" mass="117301">MTIKIERFFDKIFENRMFKISSVYVLGILMFYLASSTVNRIISKYFTIDEKLILQIPKFIFVVLFAVAVMYILYKIALKKYQPSIFLIHSLVASSLIYVVLKWGIDKDGWDFILFSSKLFYVDFLGVLLVLAIILTVINLLSKKELERKPNPFISDDPVLLKGDDKLNYHKRAAKIVEYLERSNFKNSFTIGIVGPWGNGKSSLISLIEEKLEEKSNEHTIHLKFLPYLNHSETDIISEFFKQLSTEINKYSGRLSNQFLSYSDKLLKLYKNKSISEFFKPNSSIFSDSSSYDTYKKINDTLNLLDKKYIVFIDDLDRLSNSEVLQVLKLVRNTANFKNFIFLIALDKDYVLESLLVKNDIADHTFVDKFFQLEVYLPEIEKSQLKTDFIGLLKQTDLGFEGEFIRNVEACIYKEDNLFDDYISNYRGVKRLVNQLVFDFKSLPDELNTNDFLNFTYLKMTFPYAIKFLNNNWSTIIPYNPEKKLCELVETEDDSDKGDTFKVMRRYKVFHLNQKLNIDFSKYEISKDIDKETKINETNNLTKQQNILLIKTLIVLFGKENITDSHTSIKFENNLRKLLQQKIQEKDLSEVKFKSIFNFDNNFENLNKLLNEGHTNSILNRLEYFNTIDKNEALRAIIILLYIFNDAEFYSFNSTSVWNMLSEFIVRQLKFKIGNNDFWTDNDKPNIWKYIVSEFIDKDNFKLKSKIQFLALISESRIRLDFSDWGTTEDDLKDLSLSLYKKLLDDKQNNLWDIHDYSFYHAYHDVRKFHTADKINLITIDFWSKNDITLLCAQMIQNDAWTTKMLKTSDYAAQLFGSKQKYKEFINNNLPNPITSELKEYVQFLELESYTDFSRYIRFEFSSFNFIKLKLQRVIDFNNLAQDEAETIVEIVLKSDNKDLWNITYTDMNTNVISGFIELRRYNIGGTLFTFIRLQSGNYHKSIPEMFQHYKEMLSNNNINSKIDLEQKSITVEDIDESIKIISVQPTSYDSKIKST</sequence>
<dbReference type="InterPro" id="IPR011646">
    <property type="entry name" value="KAP_P-loop"/>
</dbReference>
<dbReference type="GeneID" id="94368433"/>
<reference evidence="4" key="1">
    <citation type="journal article" date="2019" name="Int. J. Syst. Evol. Microbiol.">
        <title>The Global Catalogue of Microorganisms (GCM) 10K type strain sequencing project: providing services to taxonomists for standard genome sequencing and annotation.</title>
        <authorList>
            <consortium name="The Broad Institute Genomics Platform"/>
            <consortium name="The Broad Institute Genome Sequencing Center for Infectious Disease"/>
            <person name="Wu L."/>
            <person name="Ma J."/>
        </authorList>
    </citation>
    <scope>NUCLEOTIDE SEQUENCE [LARGE SCALE GENOMIC DNA]</scope>
    <source>
        <strain evidence="4">KCTC 12708</strain>
    </source>
</reference>
<evidence type="ECO:0000259" key="2">
    <source>
        <dbReference type="Pfam" id="PF07693"/>
    </source>
</evidence>
<feature type="transmembrane region" description="Helical" evidence="1">
    <location>
        <begin position="21"/>
        <end position="42"/>
    </location>
</feature>
<evidence type="ECO:0000313" key="3">
    <source>
        <dbReference type="EMBL" id="GGZ48845.1"/>
    </source>
</evidence>
<dbReference type="Gene3D" id="3.40.50.300">
    <property type="entry name" value="P-loop containing nucleotide triphosphate hydrolases"/>
    <property type="match status" value="1"/>
</dbReference>
<dbReference type="RefSeq" id="WP_156876740.1">
    <property type="nucleotide sequence ID" value="NZ_BMWY01000002.1"/>
</dbReference>
<dbReference type="SUPFAM" id="SSF52540">
    <property type="entry name" value="P-loop containing nucleoside triphosphate hydrolases"/>
    <property type="match status" value="1"/>
</dbReference>
<keyword evidence="1" id="KW-1133">Transmembrane helix</keyword>
<feature type="transmembrane region" description="Helical" evidence="1">
    <location>
        <begin position="120"/>
        <end position="141"/>
    </location>
</feature>
<dbReference type="EMBL" id="BMWY01000002">
    <property type="protein sequence ID" value="GGZ48845.1"/>
    <property type="molecule type" value="Genomic_DNA"/>
</dbReference>
<evidence type="ECO:0000313" key="4">
    <source>
        <dbReference type="Proteomes" id="UP000615593"/>
    </source>
</evidence>
<accession>A0ABQ3BMM4</accession>
<dbReference type="PANTHER" id="PTHR22674">
    <property type="entry name" value="NTPASE, KAP FAMILY P-LOOP DOMAIN-CONTAINING 1"/>
    <property type="match status" value="1"/>
</dbReference>
<comment type="caution">
    <text evidence="3">The sequence shown here is derived from an EMBL/GenBank/DDBJ whole genome shotgun (WGS) entry which is preliminary data.</text>
</comment>
<dbReference type="Pfam" id="PF07693">
    <property type="entry name" value="KAP_NTPase"/>
    <property type="match status" value="1"/>
</dbReference>
<dbReference type="InterPro" id="IPR027417">
    <property type="entry name" value="P-loop_NTPase"/>
</dbReference>
<keyword evidence="1" id="KW-0812">Transmembrane</keyword>
<name>A0ABQ3BMM4_9FLAO</name>
<evidence type="ECO:0000256" key="1">
    <source>
        <dbReference type="SAM" id="Phobius"/>
    </source>
</evidence>
<feature type="transmembrane region" description="Helical" evidence="1">
    <location>
        <begin position="54"/>
        <end position="74"/>
    </location>
</feature>
<protein>
    <recommendedName>
        <fullName evidence="2">KAP NTPase domain-containing protein</fullName>
    </recommendedName>
</protein>